<evidence type="ECO:0000256" key="4">
    <source>
        <dbReference type="ARBA" id="ARBA00022692"/>
    </source>
</evidence>
<dbReference type="PANTHER" id="PTHR23517">
    <property type="entry name" value="RESISTANCE PROTEIN MDTM, PUTATIVE-RELATED-RELATED"/>
    <property type="match status" value="1"/>
</dbReference>
<feature type="transmembrane region" description="Helical" evidence="8">
    <location>
        <begin position="371"/>
        <end position="391"/>
    </location>
</feature>
<comment type="subcellular location">
    <subcellularLocation>
        <location evidence="1">Cell membrane</location>
        <topology evidence="1">Multi-pass membrane protein</topology>
    </subcellularLocation>
</comment>
<keyword evidence="10" id="KW-1185">Reference proteome</keyword>
<feature type="transmembrane region" description="Helical" evidence="8">
    <location>
        <begin position="254"/>
        <end position="272"/>
    </location>
</feature>
<feature type="transmembrane region" description="Helical" evidence="8">
    <location>
        <begin position="222"/>
        <end position="242"/>
    </location>
</feature>
<dbReference type="PROSITE" id="PS01022">
    <property type="entry name" value="PTR2_1"/>
    <property type="match status" value="1"/>
</dbReference>
<sequence>MQATVAAGAARKGHPRGLYLLFFTEMWERMSYYGMRGLLVLFLTDKVAGWGWSTGNALALYGTYTGLVYLTPIAGGYIADNLIGQRKAVVFGGTLMMIGHLLLALPGQAIFFTGLGFLIAGNGFFKPNISTMVGGLYEPGDGRRDGAFTIFYMGINLGAVLGNFICGTLGEKVGWHWGFGAAGVGMFLGLVTFLALSRGLLGKVGLTPEKTPEERRDAWRRVGMYGVATGVAVGVFYALAALGPSLAENTLLKFIVAFAAFAAVAVVGNKMLQKGQSAAEVQAGALTKEEKDRVISIFIIAIFVVLFWMGFEQAGGLMNLYTDQKVDRGMFGWEVPTTWFQNFNSAFIVLLAPVMAMLWGRLAARGKDPNVAVKMALGLIFMGVGFLFMVGASRESALMGKAAAWWVIMAYLFHTVGELCLSPVGLSMVTKVAPSRMVSAMMGVWFLANAAANKLSGVVGGYSEQMGEFNVFLSLVAVGVLGGGLLWALSGKVKSLMHGTDEVKPAAPATSTQGDAAAAA</sequence>
<feature type="transmembrane region" description="Helical" evidence="8">
    <location>
        <begin position="339"/>
        <end position="359"/>
    </location>
</feature>
<evidence type="ECO:0000256" key="5">
    <source>
        <dbReference type="ARBA" id="ARBA00022856"/>
    </source>
</evidence>
<keyword evidence="5" id="KW-0653">Protein transport</keyword>
<dbReference type="Pfam" id="PF00854">
    <property type="entry name" value="PTR2"/>
    <property type="match status" value="2"/>
</dbReference>
<evidence type="ECO:0000256" key="7">
    <source>
        <dbReference type="ARBA" id="ARBA00023136"/>
    </source>
</evidence>
<keyword evidence="2" id="KW-0813">Transport</keyword>
<keyword evidence="7 8" id="KW-0472">Membrane</keyword>
<accession>A0ABX7PBN5</accession>
<feature type="transmembrane region" description="Helical" evidence="8">
    <location>
        <begin position="403"/>
        <end position="421"/>
    </location>
</feature>
<gene>
    <name evidence="9" type="ORF">JY651_24450</name>
</gene>
<dbReference type="Proteomes" id="UP000662747">
    <property type="component" value="Chromosome"/>
</dbReference>
<keyword evidence="5" id="KW-0571">Peptide transport</keyword>
<dbReference type="InterPro" id="IPR050171">
    <property type="entry name" value="MFS_Transporters"/>
</dbReference>
<feature type="transmembrane region" description="Helical" evidence="8">
    <location>
        <begin position="58"/>
        <end position="79"/>
    </location>
</feature>
<feature type="transmembrane region" description="Helical" evidence="8">
    <location>
        <begin position="146"/>
        <end position="165"/>
    </location>
</feature>
<dbReference type="NCBIfam" id="TIGR00924">
    <property type="entry name" value="yjdL_sub1_fam"/>
    <property type="match status" value="1"/>
</dbReference>
<evidence type="ECO:0000256" key="1">
    <source>
        <dbReference type="ARBA" id="ARBA00004651"/>
    </source>
</evidence>
<evidence type="ECO:0000256" key="2">
    <source>
        <dbReference type="ARBA" id="ARBA00022448"/>
    </source>
</evidence>
<evidence type="ECO:0000313" key="10">
    <source>
        <dbReference type="Proteomes" id="UP000662747"/>
    </source>
</evidence>
<evidence type="ECO:0000256" key="6">
    <source>
        <dbReference type="ARBA" id="ARBA00022989"/>
    </source>
</evidence>
<feature type="transmembrane region" description="Helical" evidence="8">
    <location>
        <begin position="433"/>
        <end position="451"/>
    </location>
</feature>
<evidence type="ECO:0000256" key="3">
    <source>
        <dbReference type="ARBA" id="ARBA00022475"/>
    </source>
</evidence>
<dbReference type="PANTHER" id="PTHR23517:SF15">
    <property type="entry name" value="PROTON-DEPENDENT OLIGOPEPTIDE FAMILY TRANSPORT PROTEIN"/>
    <property type="match status" value="1"/>
</dbReference>
<feature type="transmembrane region" description="Helical" evidence="8">
    <location>
        <begin position="471"/>
        <end position="489"/>
    </location>
</feature>
<dbReference type="InterPro" id="IPR000109">
    <property type="entry name" value="POT_fam"/>
</dbReference>
<evidence type="ECO:0000313" key="9">
    <source>
        <dbReference type="EMBL" id="QSQ27858.1"/>
    </source>
</evidence>
<dbReference type="InterPro" id="IPR036259">
    <property type="entry name" value="MFS_trans_sf"/>
</dbReference>
<dbReference type="InterPro" id="IPR018456">
    <property type="entry name" value="PTR2_symporter_CS"/>
</dbReference>
<dbReference type="EMBL" id="CP071090">
    <property type="protein sequence ID" value="QSQ27858.1"/>
    <property type="molecule type" value="Genomic_DNA"/>
</dbReference>
<feature type="transmembrane region" description="Helical" evidence="8">
    <location>
        <begin position="86"/>
        <end position="103"/>
    </location>
</feature>
<keyword evidence="4 8" id="KW-0812">Transmembrane</keyword>
<protein>
    <submittedName>
        <fullName evidence="9">Peptide MFS transporter</fullName>
    </submittedName>
</protein>
<feature type="transmembrane region" description="Helical" evidence="8">
    <location>
        <begin position="293"/>
        <end position="311"/>
    </location>
</feature>
<dbReference type="InterPro" id="IPR005279">
    <property type="entry name" value="Dipep/tripep_permease"/>
</dbReference>
<organism evidence="9 10">
    <name type="scientific">Pyxidicoccus parkwayensis</name>
    <dbReference type="NCBI Taxonomy" id="2813578"/>
    <lineage>
        <taxon>Bacteria</taxon>
        <taxon>Pseudomonadati</taxon>
        <taxon>Myxococcota</taxon>
        <taxon>Myxococcia</taxon>
        <taxon>Myxococcales</taxon>
        <taxon>Cystobacterineae</taxon>
        <taxon>Myxococcaceae</taxon>
        <taxon>Pyxidicoccus</taxon>
    </lineage>
</organism>
<dbReference type="CDD" id="cd17346">
    <property type="entry name" value="MFS_DtpA_like"/>
    <property type="match status" value="1"/>
</dbReference>
<feature type="transmembrane region" description="Helical" evidence="8">
    <location>
        <begin position="177"/>
        <end position="201"/>
    </location>
</feature>
<dbReference type="Gene3D" id="1.20.1250.20">
    <property type="entry name" value="MFS general substrate transporter like domains"/>
    <property type="match status" value="1"/>
</dbReference>
<dbReference type="RefSeq" id="WP_206729372.1">
    <property type="nucleotide sequence ID" value="NZ_CP071090.1"/>
</dbReference>
<keyword evidence="6 8" id="KW-1133">Transmembrane helix</keyword>
<proteinExistence type="predicted"/>
<keyword evidence="3" id="KW-1003">Cell membrane</keyword>
<evidence type="ECO:0000256" key="8">
    <source>
        <dbReference type="SAM" id="Phobius"/>
    </source>
</evidence>
<dbReference type="SUPFAM" id="SSF103473">
    <property type="entry name" value="MFS general substrate transporter"/>
    <property type="match status" value="1"/>
</dbReference>
<reference evidence="9 10" key="1">
    <citation type="submission" date="2021-02" db="EMBL/GenBank/DDBJ databases">
        <title>De Novo genome assembly of isolated myxobacteria.</title>
        <authorList>
            <person name="Stevens D.C."/>
        </authorList>
    </citation>
    <scope>NUCLEOTIDE SEQUENCE [LARGE SCALE GENOMIC DNA]</scope>
    <source>
        <strain evidence="10">SCPEA02</strain>
    </source>
</reference>
<name>A0ABX7PBN5_9BACT</name>